<reference evidence="1" key="2">
    <citation type="submission" date="2013-10" db="EMBL/GenBank/DDBJ databases">
        <authorList>
            <person name="Aslett M."/>
        </authorList>
    </citation>
    <scope>NUCLEOTIDE SEQUENCE [LARGE SCALE GENOMIC DNA]</scope>
    <source>
        <strain evidence="1">Houghton</strain>
    </source>
</reference>
<dbReference type="Proteomes" id="UP000018050">
    <property type="component" value="Unassembled WGS sequence"/>
</dbReference>
<keyword evidence="2" id="KW-1185">Reference proteome</keyword>
<accession>U6GN17</accession>
<evidence type="ECO:0000313" key="2">
    <source>
        <dbReference type="Proteomes" id="UP000018050"/>
    </source>
</evidence>
<protein>
    <submittedName>
        <fullName evidence="1">Uncharacterized protein</fullName>
    </submittedName>
</protein>
<dbReference type="AlphaFoldDB" id="U6GN17"/>
<name>U6GN17_EIMAC</name>
<gene>
    <name evidence="1" type="ORF">EAH_00057810</name>
</gene>
<evidence type="ECO:0000313" key="1">
    <source>
        <dbReference type="EMBL" id="CDI80982.1"/>
    </source>
</evidence>
<reference evidence="1" key="1">
    <citation type="submission" date="2013-10" db="EMBL/GenBank/DDBJ databases">
        <title>Genomic analysis of the causative agents of coccidiosis in chickens.</title>
        <authorList>
            <person name="Reid A.J."/>
            <person name="Blake D."/>
            <person name="Billington K."/>
            <person name="Browne H."/>
            <person name="Dunn M."/>
            <person name="Hung S."/>
            <person name="Kawahara F."/>
            <person name="Miranda-Saavedra D."/>
            <person name="Mourier T."/>
            <person name="Nagra H."/>
            <person name="Otto T.D."/>
            <person name="Rawlings N."/>
            <person name="Sanchez A."/>
            <person name="Sanders M."/>
            <person name="Subramaniam C."/>
            <person name="Tay Y."/>
            <person name="Dear P."/>
            <person name="Doerig C."/>
            <person name="Gruber A."/>
            <person name="Parkinson J."/>
            <person name="Shirley M."/>
            <person name="Wan K.L."/>
            <person name="Berriman M."/>
            <person name="Tomley F."/>
            <person name="Pain A."/>
        </authorList>
    </citation>
    <scope>NUCLEOTIDE SEQUENCE [LARGE SCALE GENOMIC DNA]</scope>
    <source>
        <strain evidence="1">Houghton</strain>
    </source>
</reference>
<dbReference type="EMBL" id="HG671425">
    <property type="protein sequence ID" value="CDI80982.1"/>
    <property type="molecule type" value="Genomic_DNA"/>
</dbReference>
<dbReference type="VEuPathDB" id="ToxoDB:EAH_00057810"/>
<dbReference type="GeneID" id="25273851"/>
<organism evidence="1 2">
    <name type="scientific">Eimeria acervulina</name>
    <name type="common">Coccidian parasite</name>
    <dbReference type="NCBI Taxonomy" id="5801"/>
    <lineage>
        <taxon>Eukaryota</taxon>
        <taxon>Sar</taxon>
        <taxon>Alveolata</taxon>
        <taxon>Apicomplexa</taxon>
        <taxon>Conoidasida</taxon>
        <taxon>Coccidia</taxon>
        <taxon>Eucoccidiorida</taxon>
        <taxon>Eimeriorina</taxon>
        <taxon>Eimeriidae</taxon>
        <taxon>Eimeria</taxon>
    </lineage>
</organism>
<proteinExistence type="predicted"/>
<dbReference type="RefSeq" id="XP_013249161.1">
    <property type="nucleotide sequence ID" value="XM_013393707.1"/>
</dbReference>
<sequence length="200" mass="21927">MQSRVCRPHRRVHVGGEGWPVLSSCVVDYLDSLGDSCPMAVKQRDRHLCGWRVAVRSPVGSGGAVVLALRIWQFSTYTAKGGHTIQRLAISRIVGMVVVAWIGTAVVERPVGGVWELMNQRRARAFASPLEAVEQSLGRGTVPEMASGVRPGFPAPAAIERVITADAEMRRSAECWRLRKRVIPASTVHAIGEWRGKRRG</sequence>